<sequence length="378" mass="43577">MLETEKGDTYFNYNDYAEIQGKFLLSLERNNSYDSKFLEQTLNDLKVEPKHEISLRNVFIELQKYLNRDGILGWDGYRGCKYVNYILNDGFVKSNSNILHTRAFELFKEFEDKLRKHKNRGNHICDLYYISDDIYKKMKSLYGLYDGFISLKQKYNSVPDCQVLSAFVYLFKDFILVINDNGCDIIKNKLTNFIDVIKKHKWATEEVCSNKLSEITSQKLDSSEKKEVPVPHNPALSFQSTSISSSHPQSVIGADSLPRTYALESSETQPPSRKEPAKETMSPKGSLQSADTQDNLVTLRTTEEEPSTEVPQPIDLVSRNREQSTLKARDKPHEQYARNLLHIKGQYDPKLSSHQGILEFPNTENEISVDKGYLRRVT</sequence>
<feature type="compositionally biased region" description="Low complexity" evidence="1">
    <location>
        <begin position="237"/>
        <end position="250"/>
    </location>
</feature>
<feature type="compositionally biased region" description="Basic and acidic residues" evidence="1">
    <location>
        <begin position="318"/>
        <end position="331"/>
    </location>
</feature>
<gene>
    <name evidence="2" type="ORF">PVP01_0004560</name>
</gene>
<feature type="compositionally biased region" description="Polar residues" evidence="1">
    <location>
        <begin position="283"/>
        <end position="300"/>
    </location>
</feature>
<organism evidence="2">
    <name type="scientific">Plasmodium vivax</name>
    <name type="common">malaria parasite P. vivax</name>
    <dbReference type="NCBI Taxonomy" id="5855"/>
    <lineage>
        <taxon>Eukaryota</taxon>
        <taxon>Sar</taxon>
        <taxon>Alveolata</taxon>
        <taxon>Apicomplexa</taxon>
        <taxon>Aconoidasida</taxon>
        <taxon>Haemosporida</taxon>
        <taxon>Plasmodiidae</taxon>
        <taxon>Plasmodium</taxon>
        <taxon>Plasmodium (Plasmodium)</taxon>
    </lineage>
</organism>
<evidence type="ECO:0000313" key="2">
    <source>
        <dbReference type="EMBL" id="VUZ99742.1"/>
    </source>
</evidence>
<dbReference type="VEuPathDB" id="PlasmoDB:PVW1_140086500"/>
<dbReference type="OrthoDB" id="10679687at2759"/>
<protein>
    <submittedName>
        <fullName evidence="2">VIR protein</fullName>
    </submittedName>
</protein>
<dbReference type="EMBL" id="FLZR02000012">
    <property type="protein sequence ID" value="VUZ99742.1"/>
    <property type="molecule type" value="Genomic_DNA"/>
</dbReference>
<feature type="region of interest" description="Disordered" evidence="1">
    <location>
        <begin position="219"/>
        <end position="331"/>
    </location>
</feature>
<proteinExistence type="predicted"/>
<dbReference type="VEuPathDB" id="PlasmoDB:PVP01_0004560"/>
<dbReference type="VEuPathDB" id="PlasmoDB:PVPAM_110061100"/>
<feature type="non-terminal residue" evidence="2">
    <location>
        <position position="378"/>
    </location>
</feature>
<accession>A0A565A4M5</accession>
<name>A0A565A4M5_PLAVI</name>
<dbReference type="Proteomes" id="UP000220605">
    <property type="component" value="Unassembled WGS sequence"/>
</dbReference>
<evidence type="ECO:0000256" key="1">
    <source>
        <dbReference type="SAM" id="MobiDB-lite"/>
    </source>
</evidence>
<reference evidence="2" key="1">
    <citation type="submission" date="2016-07" db="EMBL/GenBank/DDBJ databases">
        <authorList>
            <consortium name="Pathogen Informatics"/>
        </authorList>
    </citation>
    <scope>NUCLEOTIDE SEQUENCE</scope>
</reference>
<dbReference type="AlphaFoldDB" id="A0A565A4M5"/>